<dbReference type="Pfam" id="PF02023">
    <property type="entry name" value="SCAN"/>
    <property type="match status" value="1"/>
</dbReference>
<reference evidence="4" key="1">
    <citation type="submission" date="2025-08" db="UniProtKB">
        <authorList>
            <consortium name="Ensembl"/>
        </authorList>
    </citation>
    <scope>IDENTIFICATION</scope>
</reference>
<protein>
    <recommendedName>
        <fullName evidence="3">SCAN box domain-containing protein</fullName>
    </recommendedName>
</protein>
<evidence type="ECO:0000256" key="2">
    <source>
        <dbReference type="SAM" id="MobiDB-lite"/>
    </source>
</evidence>
<dbReference type="InterPro" id="IPR050916">
    <property type="entry name" value="SCAN-C2H2_zinc_finger"/>
</dbReference>
<reference evidence="4" key="2">
    <citation type="submission" date="2025-09" db="UniProtKB">
        <authorList>
            <consortium name="Ensembl"/>
        </authorList>
    </citation>
    <scope>IDENTIFICATION</scope>
</reference>
<evidence type="ECO:0000259" key="3">
    <source>
        <dbReference type="PROSITE" id="PS50804"/>
    </source>
</evidence>
<proteinExistence type="predicted"/>
<evidence type="ECO:0000313" key="5">
    <source>
        <dbReference type="Proteomes" id="UP000594220"/>
    </source>
</evidence>
<dbReference type="Ensembl" id="ENSCPRT00005019394.1">
    <property type="protein sequence ID" value="ENSCPRP00005016548.1"/>
    <property type="gene ID" value="ENSCPRG00005011538.1"/>
</dbReference>
<feature type="compositionally biased region" description="Basic and acidic residues" evidence="2">
    <location>
        <begin position="124"/>
        <end position="140"/>
    </location>
</feature>
<sequence length="147" mass="17318">NIVNVNFSPSLGMNNPCWEMTNYDKVKEKILRRLDITAERQRQAFRAKKPAEVRSPRILWQTLADLLSKWLRPESTSKEQILDLVLMEQFIDDLEEETQKWVRCHCPSSSWEALQWAEQFDTSWGERQRTGGPKTHDCMTRRPGTQP</sequence>
<dbReference type="OMA" id="LAEEMIM"/>
<dbReference type="PANTHER" id="PTHR45935:SF15">
    <property type="entry name" value="SCAN BOX DOMAIN-CONTAINING PROTEIN"/>
    <property type="match status" value="1"/>
</dbReference>
<dbReference type="AlphaFoldDB" id="A0A7M4EXK3"/>
<evidence type="ECO:0000256" key="1">
    <source>
        <dbReference type="ARBA" id="ARBA00023242"/>
    </source>
</evidence>
<dbReference type="SMART" id="SM00431">
    <property type="entry name" value="SCAN"/>
    <property type="match status" value="1"/>
</dbReference>
<keyword evidence="5" id="KW-1185">Reference proteome</keyword>
<evidence type="ECO:0000313" key="4">
    <source>
        <dbReference type="Ensembl" id="ENSCPRP00005016548.1"/>
    </source>
</evidence>
<dbReference type="Proteomes" id="UP000594220">
    <property type="component" value="Unplaced"/>
</dbReference>
<dbReference type="InterPro" id="IPR038269">
    <property type="entry name" value="SCAN_sf"/>
</dbReference>
<dbReference type="PROSITE" id="PS50804">
    <property type="entry name" value="SCAN_BOX"/>
    <property type="match status" value="1"/>
</dbReference>
<dbReference type="GeneTree" id="ENSGT00960000189285"/>
<name>A0A7M4EXK3_CROPO</name>
<organism evidence="4 5">
    <name type="scientific">Crocodylus porosus</name>
    <name type="common">Saltwater crocodile</name>
    <name type="synonym">Estuarine crocodile</name>
    <dbReference type="NCBI Taxonomy" id="8502"/>
    <lineage>
        <taxon>Eukaryota</taxon>
        <taxon>Metazoa</taxon>
        <taxon>Chordata</taxon>
        <taxon>Craniata</taxon>
        <taxon>Vertebrata</taxon>
        <taxon>Euteleostomi</taxon>
        <taxon>Archelosauria</taxon>
        <taxon>Archosauria</taxon>
        <taxon>Crocodylia</taxon>
        <taxon>Longirostres</taxon>
        <taxon>Crocodylidae</taxon>
        <taxon>Crocodylus</taxon>
    </lineage>
</organism>
<accession>A0A7M4EXK3</accession>
<keyword evidence="1" id="KW-0539">Nucleus</keyword>
<feature type="domain" description="SCAN box" evidence="3">
    <location>
        <begin position="42"/>
        <end position="121"/>
    </location>
</feature>
<dbReference type="InterPro" id="IPR003309">
    <property type="entry name" value="SCAN_dom"/>
</dbReference>
<dbReference type="PANTHER" id="PTHR45935">
    <property type="entry name" value="PROTEIN ZBED8-RELATED"/>
    <property type="match status" value="1"/>
</dbReference>
<dbReference type="SUPFAM" id="SSF47353">
    <property type="entry name" value="Retrovirus capsid dimerization domain-like"/>
    <property type="match status" value="1"/>
</dbReference>
<dbReference type="Gene3D" id="1.10.4020.10">
    <property type="entry name" value="DNA breaking-rejoining enzymes"/>
    <property type="match status" value="1"/>
</dbReference>
<feature type="region of interest" description="Disordered" evidence="2">
    <location>
        <begin position="124"/>
        <end position="147"/>
    </location>
</feature>